<dbReference type="EMBL" id="ACBW01000113">
    <property type="protein sequence ID" value="EEF76041.1"/>
    <property type="molecule type" value="Genomic_DNA"/>
</dbReference>
<reference evidence="1 2" key="1">
    <citation type="submission" date="2008-12" db="EMBL/GenBank/DDBJ databases">
        <authorList>
            <person name="Fulton L."/>
            <person name="Clifton S."/>
            <person name="Fulton B."/>
            <person name="Xu J."/>
            <person name="Minx P."/>
            <person name="Pepin K.H."/>
            <person name="Johnson M."/>
            <person name="Bhonagiri V."/>
            <person name="Nash W.E."/>
            <person name="Mardis E.R."/>
            <person name="Wilson R.K."/>
        </authorList>
    </citation>
    <scope>NUCLEOTIDE SEQUENCE [LARGE SCALE GENOMIC DNA]</scope>
    <source>
        <strain evidence="1 2">DSM 18228</strain>
    </source>
</reference>
<protein>
    <submittedName>
        <fullName evidence="1">Uncharacterized protein</fullName>
    </submittedName>
</protein>
<dbReference type="Proteomes" id="UP000014073">
    <property type="component" value="Unassembled WGS sequence"/>
</dbReference>
<name>S0FC96_9BACT</name>
<proteinExistence type="predicted"/>
<sequence>MRKRESLQVKFWVFIAHFPFLCVLSLQERAEYRINDVSLPYYFCII</sequence>
<evidence type="ECO:0000313" key="1">
    <source>
        <dbReference type="EMBL" id="EEF76041.1"/>
    </source>
</evidence>
<gene>
    <name evidence="1" type="ORF">BACCOPRO_01538</name>
</gene>
<dbReference type="HOGENOM" id="CLU_3180010_0_0_10"/>
<evidence type="ECO:0000313" key="2">
    <source>
        <dbReference type="Proteomes" id="UP000014073"/>
    </source>
</evidence>
<accession>S0FC96</accession>
<comment type="caution">
    <text evidence="1">The sequence shown here is derived from an EMBL/GenBank/DDBJ whole genome shotgun (WGS) entry which is preliminary data.</text>
</comment>
<organism evidence="1 2">
    <name type="scientific">Phocaeicola coprophilus DSM 18228 = JCM 13818</name>
    <dbReference type="NCBI Taxonomy" id="547042"/>
    <lineage>
        <taxon>Bacteria</taxon>
        <taxon>Pseudomonadati</taxon>
        <taxon>Bacteroidota</taxon>
        <taxon>Bacteroidia</taxon>
        <taxon>Bacteroidales</taxon>
        <taxon>Bacteroidaceae</taxon>
        <taxon>Phocaeicola</taxon>
    </lineage>
</organism>
<keyword evidence="2" id="KW-1185">Reference proteome</keyword>
<dbReference type="STRING" id="547042.BACCOPRO_01538"/>
<dbReference type="AlphaFoldDB" id="S0FC96"/>